<dbReference type="STRING" id="437022.CC99x_00449"/>
<reference evidence="17" key="3">
    <citation type="submission" date="2021-06" db="EMBL/GenBank/DDBJ databases">
        <title>Genomic Description and Analysis of Intracellular Bacteria, Candidatus Berkiella cookevillensis and Candidatus Berkiella aquae.</title>
        <authorList>
            <person name="Kidane D.T."/>
            <person name="Mehari Y.T."/>
            <person name="Rice F.C."/>
            <person name="Arivett B.A."/>
            <person name="Farone A.L."/>
            <person name="Berk S.G."/>
            <person name="Farone M.B."/>
        </authorList>
    </citation>
    <scope>NUCLEOTIDE SEQUENCE</scope>
    <source>
        <strain evidence="17">CC99</strain>
    </source>
</reference>
<comment type="catalytic activity">
    <reaction evidence="11">
        <text>N(6)-(1,2-dicarboxyethyl)-AMP = fumarate + AMP</text>
        <dbReference type="Rhea" id="RHEA:16853"/>
        <dbReference type="ChEBI" id="CHEBI:29806"/>
        <dbReference type="ChEBI" id="CHEBI:57567"/>
        <dbReference type="ChEBI" id="CHEBI:456215"/>
        <dbReference type="EC" id="4.3.2.2"/>
    </reaction>
    <physiologicalReaction direction="left-to-right" evidence="11">
        <dbReference type="Rhea" id="RHEA:16854"/>
    </physiologicalReaction>
</comment>
<dbReference type="InterPro" id="IPR024083">
    <property type="entry name" value="Fumarase/histidase_N"/>
</dbReference>
<name>A0A0Q9YVT5_9GAMM</name>
<dbReference type="PANTHER" id="PTHR43411:SF1">
    <property type="entry name" value="ADENYLOSUCCINATE LYASE"/>
    <property type="match status" value="1"/>
</dbReference>
<dbReference type="InterPro" id="IPR022761">
    <property type="entry name" value="Fumarate_lyase_N"/>
</dbReference>
<dbReference type="OrthoDB" id="9768878at2"/>
<keyword evidence="18" id="KW-1185">Reference proteome</keyword>
<evidence type="ECO:0000256" key="8">
    <source>
        <dbReference type="ARBA" id="ARBA00024477"/>
    </source>
</evidence>
<dbReference type="UniPathway" id="UPA00075">
    <property type="reaction ID" value="UER00336"/>
</dbReference>
<evidence type="ECO:0000259" key="15">
    <source>
        <dbReference type="Pfam" id="PF08328"/>
    </source>
</evidence>
<comment type="pathway">
    <text evidence="2 13">Purine metabolism; AMP biosynthesis via de novo pathway; AMP from IMP: step 2/2.</text>
</comment>
<dbReference type="InterPro" id="IPR047136">
    <property type="entry name" value="PurB_bact"/>
</dbReference>
<comment type="pathway">
    <text evidence="1 13">Purine metabolism; IMP biosynthesis via de novo pathway; 5-amino-1-(5-phospho-D-ribosyl)imidazole-4-carboxamide from 5-amino-1-(5-phospho-D-ribosyl)imidazole-4-carboxylate: step 2/2.</text>
</comment>
<gene>
    <name evidence="16" type="primary">purB</name>
    <name evidence="16" type="ORF">CC99x_00449</name>
    <name evidence="17" type="ORF">CC99x_004690</name>
</gene>
<dbReference type="InterPro" id="IPR020557">
    <property type="entry name" value="Fumarate_lyase_CS"/>
</dbReference>
<comment type="similarity">
    <text evidence="3 13">Belongs to the lyase 1 family. Adenylosuccinate lyase subfamily.</text>
</comment>
<dbReference type="EC" id="4.3.2.2" evidence="4 12"/>
<dbReference type="UniPathway" id="UPA00074">
    <property type="reaction ID" value="UER00132"/>
</dbReference>
<dbReference type="Gene3D" id="1.20.200.10">
    <property type="entry name" value="Fumarase/aspartase (Central domain)"/>
    <property type="match status" value="1"/>
</dbReference>
<evidence type="ECO:0000256" key="12">
    <source>
        <dbReference type="NCBIfam" id="TIGR00928"/>
    </source>
</evidence>
<dbReference type="PRINTS" id="PR00149">
    <property type="entry name" value="FUMRATELYASE"/>
</dbReference>
<dbReference type="GO" id="GO:0006189">
    <property type="term" value="P:'de novo' IMP biosynthetic process"/>
    <property type="evidence" value="ECO:0007669"/>
    <property type="project" value="UniProtKB-UniPathway"/>
</dbReference>
<evidence type="ECO:0000256" key="5">
    <source>
        <dbReference type="ARBA" id="ARBA00017058"/>
    </source>
</evidence>
<comment type="caution">
    <text evidence="16">The sequence shown here is derived from an EMBL/GenBank/DDBJ whole genome shotgun (WGS) entry which is preliminary data.</text>
</comment>
<dbReference type="RefSeq" id="WP_057623237.1">
    <property type="nucleotide sequence ID" value="NZ_LKHV02000001.1"/>
</dbReference>
<reference evidence="16" key="1">
    <citation type="submission" date="2015-09" db="EMBL/GenBank/DDBJ databases">
        <title>Draft Genome Sequences of Two Novel Amoeba-resistant Intranuclear Bacteria, Candidatus Berkiella cookevillensis and Candidatus Berkiella aquae.</title>
        <authorList>
            <person name="Mehari Y.T."/>
            <person name="Arivett B.A."/>
            <person name="Farone A.L."/>
            <person name="Gunderson J.H."/>
            <person name="Farone M.B."/>
        </authorList>
    </citation>
    <scope>NUCLEOTIDE SEQUENCE [LARGE SCALE GENOMIC DNA]</scope>
    <source>
        <strain evidence="16">CC99</strain>
    </source>
</reference>
<evidence type="ECO:0000256" key="1">
    <source>
        <dbReference type="ARBA" id="ARBA00004706"/>
    </source>
</evidence>
<evidence type="ECO:0000256" key="6">
    <source>
        <dbReference type="ARBA" id="ARBA00022755"/>
    </source>
</evidence>
<dbReference type="NCBIfam" id="NF006764">
    <property type="entry name" value="PRK09285.1"/>
    <property type="match status" value="1"/>
</dbReference>
<proteinExistence type="inferred from homology"/>
<evidence type="ECO:0000313" key="18">
    <source>
        <dbReference type="Proteomes" id="UP000051494"/>
    </source>
</evidence>
<dbReference type="Pfam" id="PF00206">
    <property type="entry name" value="Lyase_1"/>
    <property type="match status" value="1"/>
</dbReference>
<dbReference type="Proteomes" id="UP000051494">
    <property type="component" value="Unassembled WGS sequence"/>
</dbReference>
<dbReference type="AlphaFoldDB" id="A0A0Q9YVT5"/>
<dbReference type="CDD" id="cd01598">
    <property type="entry name" value="PurB"/>
    <property type="match status" value="1"/>
</dbReference>
<dbReference type="Gene3D" id="1.10.275.10">
    <property type="entry name" value="Fumarase/aspartase (N-terminal domain)"/>
    <property type="match status" value="1"/>
</dbReference>
<dbReference type="SUPFAM" id="SSF48557">
    <property type="entry name" value="L-aspartase-like"/>
    <property type="match status" value="1"/>
</dbReference>
<protein>
    <recommendedName>
        <fullName evidence="5 12">Adenylosuccinate lyase</fullName>
        <shortName evidence="13">ASL</shortName>
        <ecNumber evidence="4 12">4.3.2.2</ecNumber>
    </recommendedName>
    <alternativeName>
        <fullName evidence="10 13">Adenylosuccinase</fullName>
    </alternativeName>
</protein>
<feature type="domain" description="Fumarate lyase N-terminal" evidence="14">
    <location>
        <begin position="15"/>
        <end position="313"/>
    </location>
</feature>
<dbReference type="EMBL" id="LKHV02000001">
    <property type="protein sequence ID" value="MCS5708196.1"/>
    <property type="molecule type" value="Genomic_DNA"/>
</dbReference>
<evidence type="ECO:0000256" key="7">
    <source>
        <dbReference type="ARBA" id="ARBA00023239"/>
    </source>
</evidence>
<feature type="domain" description="Adenylosuccinate lyase PurB C-terminal" evidence="15">
    <location>
        <begin position="332"/>
        <end position="446"/>
    </location>
</feature>
<evidence type="ECO:0000313" key="16">
    <source>
        <dbReference type="EMBL" id="KRG20227.1"/>
    </source>
</evidence>
<evidence type="ECO:0000256" key="3">
    <source>
        <dbReference type="ARBA" id="ARBA00008273"/>
    </source>
</evidence>
<organism evidence="16">
    <name type="scientific">Candidatus Berkiella cookevillensis</name>
    <dbReference type="NCBI Taxonomy" id="437022"/>
    <lineage>
        <taxon>Bacteria</taxon>
        <taxon>Pseudomonadati</taxon>
        <taxon>Pseudomonadota</taxon>
        <taxon>Gammaproteobacteria</taxon>
        <taxon>Candidatus Berkiellales</taxon>
        <taxon>Candidatus Berkiellaceae</taxon>
        <taxon>Candidatus Berkiella</taxon>
    </lineage>
</organism>
<dbReference type="NCBIfam" id="TIGR00928">
    <property type="entry name" value="purB"/>
    <property type="match status" value="1"/>
</dbReference>
<evidence type="ECO:0000256" key="2">
    <source>
        <dbReference type="ARBA" id="ARBA00004734"/>
    </source>
</evidence>
<dbReference type="FunFam" id="1.20.200.10:FF:000004">
    <property type="entry name" value="Adenylosuccinate lyase"/>
    <property type="match status" value="1"/>
</dbReference>
<dbReference type="Gene3D" id="1.10.40.30">
    <property type="entry name" value="Fumarase/aspartase (C-terminal domain)"/>
    <property type="match status" value="1"/>
</dbReference>
<evidence type="ECO:0000256" key="11">
    <source>
        <dbReference type="ARBA" id="ARBA00049115"/>
    </source>
</evidence>
<comment type="catalytic activity">
    <reaction evidence="8">
        <text>(2S)-2-[5-amino-1-(5-phospho-beta-D-ribosyl)imidazole-4-carboxamido]succinate = 5-amino-1-(5-phospho-beta-D-ribosyl)imidazole-4-carboxamide + fumarate</text>
        <dbReference type="Rhea" id="RHEA:23920"/>
        <dbReference type="ChEBI" id="CHEBI:29806"/>
        <dbReference type="ChEBI" id="CHEBI:58443"/>
        <dbReference type="ChEBI" id="CHEBI:58475"/>
        <dbReference type="EC" id="4.3.2.2"/>
    </reaction>
    <physiologicalReaction direction="left-to-right" evidence="8">
        <dbReference type="Rhea" id="RHEA:23921"/>
    </physiologicalReaction>
</comment>
<dbReference type="GO" id="GO:0044208">
    <property type="term" value="P:'de novo' AMP biosynthetic process"/>
    <property type="evidence" value="ECO:0007669"/>
    <property type="project" value="UniProtKB-UniPathway"/>
</dbReference>
<dbReference type="GO" id="GO:0004018">
    <property type="term" value="F:N6-(1,2-dicarboxyethyl)AMP AMP-lyase (fumarate-forming) activity"/>
    <property type="evidence" value="ECO:0007669"/>
    <property type="project" value="UniProtKB-UniRule"/>
</dbReference>
<accession>A0A0Q9YVT5</accession>
<dbReference type="PANTHER" id="PTHR43411">
    <property type="entry name" value="ADENYLOSUCCINATE LYASE"/>
    <property type="match status" value="1"/>
</dbReference>
<evidence type="ECO:0000256" key="13">
    <source>
        <dbReference type="RuleBase" id="RU361172"/>
    </source>
</evidence>
<dbReference type="InterPro" id="IPR008948">
    <property type="entry name" value="L-Aspartase-like"/>
</dbReference>
<evidence type="ECO:0000256" key="4">
    <source>
        <dbReference type="ARBA" id="ARBA00012339"/>
    </source>
</evidence>
<dbReference type="Pfam" id="PF08328">
    <property type="entry name" value="ASL_C"/>
    <property type="match status" value="1"/>
</dbReference>
<dbReference type="EMBL" id="LKHV01000001">
    <property type="protein sequence ID" value="KRG20227.1"/>
    <property type="molecule type" value="Genomic_DNA"/>
</dbReference>
<dbReference type="PATRIC" id="fig|1590042.3.peg.466"/>
<evidence type="ECO:0000256" key="9">
    <source>
        <dbReference type="ARBA" id="ARBA00025012"/>
    </source>
</evidence>
<dbReference type="InterPro" id="IPR000362">
    <property type="entry name" value="Fumarate_lyase_fam"/>
</dbReference>
<evidence type="ECO:0000259" key="14">
    <source>
        <dbReference type="Pfam" id="PF00206"/>
    </source>
</evidence>
<dbReference type="PROSITE" id="PS00163">
    <property type="entry name" value="FUMARATE_LYASES"/>
    <property type="match status" value="1"/>
</dbReference>
<sequence length="458" mass="52583">MSTLSTLLALSPLDGRYSEKCSELSNYASEYALNQYRLLVEIKWLIAITDQKGISELPPLTDKMKSKLLTIYENFNLESCQRIKAIECETNHDVKSVEYFLKEALSLYPEFAPYLELIHFACTSEDINNLSYALMLKDIRNQVLMPTLKTIREMIGVFSENYKSCAMLSRTHGQTASPTTLGKEFANVDYRLKRQMKQLEHIEILGKINGAVGNFNAHAVACPQVDWIKLSQTFVESFGLTWNPLTTQIEPHDYQAEYFHTLIRINTIFIDFARDIWSYVSIDYFKQKMIGKEVGSSTMPHKVNPIDFENAEGNLGICNALLAHMAEKLPISRWQRDLTDSTVLRNIGVAIGYHYLAMQSLIKGLRKLEVNETKIKEDLNSHWEVLGEAIQTVLRKYQVTDAYEQLKAFTRGKEITKNTLSDFIDTLKLPFDVKNRLKHLSPHDYVGLCSTLMKFRKD</sequence>
<reference evidence="17" key="2">
    <citation type="journal article" date="2016" name="Genome Announc.">
        <title>Draft Genome Sequences of Two Novel Amoeba-Resistant Intranuclear Bacteria, 'Candidatus Berkiella cookevillensis' and 'Candidatus Berkiella aquae'.</title>
        <authorList>
            <person name="Mehari Y.T."/>
            <person name="Arivett B.A."/>
            <person name="Farone A.L."/>
            <person name="Gunderson J.H."/>
            <person name="Farone M.B."/>
        </authorList>
    </citation>
    <scope>NUCLEOTIDE SEQUENCE</scope>
    <source>
        <strain evidence="17">CC99</strain>
    </source>
</reference>
<keyword evidence="7 13" id="KW-0456">Lyase</keyword>
<evidence type="ECO:0000256" key="10">
    <source>
        <dbReference type="ARBA" id="ARBA00030717"/>
    </source>
</evidence>
<dbReference type="InterPro" id="IPR013539">
    <property type="entry name" value="PurB_C"/>
</dbReference>
<evidence type="ECO:0000313" key="17">
    <source>
        <dbReference type="EMBL" id="MCS5708196.1"/>
    </source>
</evidence>
<keyword evidence="6 13" id="KW-0658">Purine biosynthesis</keyword>
<comment type="function">
    <text evidence="9">Catalyzes two reactions in de novo purine nucleotide biosynthesis. Catalyzes the breakdown of 5-aminoimidazole- (N-succinylocarboxamide) ribotide (SAICAR or 2-[5-amino-1-(5-phospho-beta-D-ribosyl)imidazole-4-carboxamido]succinate) to 5-aminoimidazole-4-carboxamide ribotide (AICAR or 5-amino-1-(5-phospho-beta-D-ribosyl)imidazole-4-carboxamide) and fumarate, and of adenylosuccinate (ADS or N(6)-(1,2-dicarboxyethyl)-AMP) to adenosine monophosphate (AMP) and fumarate.</text>
</comment>
<dbReference type="InterPro" id="IPR004769">
    <property type="entry name" value="Pur_lyase"/>
</dbReference>